<dbReference type="RefSeq" id="XP_030995392.1">
    <property type="nucleotide sequence ID" value="XM_031140454.1"/>
</dbReference>
<feature type="transmembrane region" description="Helical" evidence="10">
    <location>
        <begin position="526"/>
        <end position="543"/>
    </location>
</feature>
<feature type="transmembrane region" description="Helical" evidence="10">
    <location>
        <begin position="768"/>
        <end position="785"/>
    </location>
</feature>
<evidence type="ECO:0000259" key="11">
    <source>
        <dbReference type="PROSITE" id="PS50893"/>
    </source>
</evidence>
<dbReference type="Pfam" id="PF06422">
    <property type="entry name" value="PDR_CDR"/>
    <property type="match status" value="2"/>
</dbReference>
<evidence type="ECO:0000256" key="1">
    <source>
        <dbReference type="ARBA" id="ARBA00004141"/>
    </source>
</evidence>
<feature type="compositionally biased region" description="Basic and acidic residues" evidence="9">
    <location>
        <begin position="1"/>
        <end position="27"/>
    </location>
</feature>
<keyword evidence="5" id="KW-0547">Nucleotide-binding</keyword>
<feature type="transmembrane region" description="Helical" evidence="10">
    <location>
        <begin position="1354"/>
        <end position="1372"/>
    </location>
</feature>
<keyword evidence="3" id="KW-0813">Transport</keyword>
<dbReference type="EMBL" id="SKBQ01000032">
    <property type="protein sequence ID" value="TPX13681.1"/>
    <property type="molecule type" value="Genomic_DNA"/>
</dbReference>
<dbReference type="InParanoid" id="A0A507B9F3"/>
<dbReference type="InterPro" id="IPR034003">
    <property type="entry name" value="ABCG_PDR_2"/>
</dbReference>
<dbReference type="InterPro" id="IPR003439">
    <property type="entry name" value="ABC_transporter-like_ATP-bd"/>
</dbReference>
<evidence type="ECO:0000256" key="3">
    <source>
        <dbReference type="ARBA" id="ARBA00022448"/>
    </source>
</evidence>
<feature type="transmembrane region" description="Helical" evidence="10">
    <location>
        <begin position="1243"/>
        <end position="1262"/>
    </location>
</feature>
<keyword evidence="6" id="KW-0067">ATP-binding</keyword>
<evidence type="ECO:0000256" key="5">
    <source>
        <dbReference type="ARBA" id="ARBA00022741"/>
    </source>
</evidence>
<keyword evidence="8 10" id="KW-0472">Membrane</keyword>
<evidence type="ECO:0000256" key="6">
    <source>
        <dbReference type="ARBA" id="ARBA00022840"/>
    </source>
</evidence>
<feature type="transmembrane region" description="Helical" evidence="10">
    <location>
        <begin position="555"/>
        <end position="576"/>
    </location>
</feature>
<evidence type="ECO:0000256" key="7">
    <source>
        <dbReference type="ARBA" id="ARBA00022989"/>
    </source>
</evidence>
<keyword evidence="7 10" id="KW-1133">Transmembrane helix</keyword>
<dbReference type="Pfam" id="PF00005">
    <property type="entry name" value="ABC_tran"/>
    <property type="match status" value="2"/>
</dbReference>
<sequence>MDARQSSEESLARRDTVPSSSDEERAGPEFMPIQSNGRQLDNAERNGLRRVDSTAMMEETDVEALRRIATDILAQRRQSEATIPELRQELTHDPAYDPSSKQFDLGKFLRKIIGELQEEGIELKQVGVAYKDLGVSGTGAALQLQHTVGSMLQAPLRLGEHFSFKKKEPKTILHNFDGVIKSGEMLIVLGRPGSGCSTLLKTITGEHHGLTIAPETVIHYNGIPQKEMMKEFKGEAIYNQEVDKHFPHLTVGQTLEFAAATRTPSQRVHGVSRAVHIRESVQIVMAVCGLSHTYNTKVGNEFIRGVSGGERKRVSIAEMMLAGAPILAWDNSTRGLDSATALKFVQTLRMAADYGGSAHAVAIYQASQAIYDLFDKAVVLYQGRQIYFGPAGAAKAYFENMGWHCPPRQTTGDFLTSVTNPQERVARPGMEDKVPRTPEEFEKYWRESPDYQALRTEIDEYQQEYPIDPHGASAQEMRHQKNLRQAKRVRPKSPYLINTLMQVRLTTGRAYQRIWNDLSGTATQSAMHLVLALILGSVFYGTPDTTASLFSKGSVLFQAILMNALTAIAEINNLYAQRPIVEKHASYAFYHPAAEAISGIIADIPIKFITGTIFNIVLYFMAGLRREPAQFFLFFLITYVSTFVMSAIFRTLAAVTKTVSQAMMLAGVMVLALVIYTGFVIRVPQMHPWFSWIRWINPIFYAFEILVANEFHGREFPCASVVPPYSPPVGTSWICSVVGAVAGQPFVNGDAFIEANYEYYYSHVWRNFGILLAFLFFFMILYFIAAELNSATTSTAEVLVFQRGHVPSYLQNGGASGKAPVTEDMTKNADSVKEENEKGNVKAIEPQKDIFTWVDVVYDIKIKGKDRRLLDHVSGWVKPGTLTALMGVSGAGKTTLLDALAQRTTMGVITGDMLVNGKPLDASFQRKTGYVQQQGEHDSPDLCSYEDWTMTNAGRRPDLHLETSTVRESLRFSAMLRQPKTVSQEEKYQFVEEVIDMLNMRDFADAVVGIPGEGLNVEQRKLLTIGVELAAKPKLLLFLDEPTSGLDSQSSWAICAFLRKLADAGQAVLCTVHQPSAILFQQFDRLLFLAAGGKTVYFGDIGENSRTLLDYFEAHGAPKCGDQENPAEYMLQVVNQGSNPQGEDWHSVWNGSEQRGAVMREIERIHAEKAAEPVAGHEEPGAHSEFAMPFSAQLRTVTTRVFQQYWRMPSYVLSKFLLATLAGLFIGFSFYGADSTLAGMQNVIFAVFMVITIFSTVVQQIQPHFITQRSLYEVRERPSKAYSWQSFIIANVIVEIPYQIFTAILIFGCFYYPVIGVQDSARQGLVLLFAIQLMLYASSFAQMTIAAFPDAQTASSIVTLLVLMSLTFCGVLQPPDAFPGFWIFMYRVSPFTYWVSGIVATELHGRAVTCSADETSIFDPPSGQSCGQYMAAFLSKAPGVLQNPDATEACRYCSLQVADQFLAPSRIYWSDRWRNFGIMWAYILFNIYIAVLTYWAFRVKKWNCPGGETSKMLARKAQKAEP</sequence>
<dbReference type="PANTHER" id="PTHR19241">
    <property type="entry name" value="ATP-BINDING CASSETTE TRANSPORTER"/>
    <property type="match status" value="1"/>
</dbReference>
<dbReference type="OrthoDB" id="245989at2759"/>
<reference evidence="12 13" key="1">
    <citation type="submission" date="2019-06" db="EMBL/GenBank/DDBJ databases">
        <title>Draft genome sequence of the filamentous fungus Phialemoniopsis curvata isolated from diesel fuel.</title>
        <authorList>
            <person name="Varaljay V.A."/>
            <person name="Lyon W.J."/>
            <person name="Crouch A.L."/>
            <person name="Drake C.E."/>
            <person name="Hollomon J.M."/>
            <person name="Nadeau L.J."/>
            <person name="Nunn H.S."/>
            <person name="Stevenson B.S."/>
            <person name="Bojanowski C.L."/>
            <person name="Crookes-Goodson W.J."/>
        </authorList>
    </citation>
    <scope>NUCLEOTIDE SEQUENCE [LARGE SCALE GENOMIC DNA]</scope>
    <source>
        <strain evidence="12 13">D216</strain>
    </source>
</reference>
<evidence type="ECO:0000256" key="9">
    <source>
        <dbReference type="SAM" id="MobiDB-lite"/>
    </source>
</evidence>
<feature type="region of interest" description="Disordered" evidence="9">
    <location>
        <begin position="1"/>
        <end position="49"/>
    </location>
</feature>
<dbReference type="Pfam" id="PF19055">
    <property type="entry name" value="ABC2_membrane_7"/>
    <property type="match status" value="1"/>
</dbReference>
<evidence type="ECO:0000256" key="8">
    <source>
        <dbReference type="ARBA" id="ARBA00023136"/>
    </source>
</evidence>
<dbReference type="PROSITE" id="PS00211">
    <property type="entry name" value="ABC_TRANSPORTER_1"/>
    <property type="match status" value="1"/>
</dbReference>
<accession>A0A507B9F3</accession>
<dbReference type="InterPro" id="IPR010929">
    <property type="entry name" value="PDR_CDR_ABC"/>
</dbReference>
<feature type="transmembrane region" description="Helical" evidence="10">
    <location>
        <begin position="1324"/>
        <end position="1348"/>
    </location>
</feature>
<dbReference type="InterPro" id="IPR027417">
    <property type="entry name" value="P-loop_NTPase"/>
</dbReference>
<dbReference type="InterPro" id="IPR013525">
    <property type="entry name" value="ABC2_TM"/>
</dbReference>
<dbReference type="InterPro" id="IPR034001">
    <property type="entry name" value="ABCG_PDR_1"/>
</dbReference>
<dbReference type="Gene3D" id="3.40.50.300">
    <property type="entry name" value="P-loop containing nucleotide triphosphate hydrolases"/>
    <property type="match status" value="2"/>
</dbReference>
<dbReference type="PROSITE" id="PS50893">
    <property type="entry name" value="ABC_TRANSPORTER_2"/>
    <property type="match status" value="2"/>
</dbReference>
<dbReference type="SUPFAM" id="SSF52540">
    <property type="entry name" value="P-loop containing nucleoside triphosphate hydrolases"/>
    <property type="match status" value="2"/>
</dbReference>
<feature type="transmembrane region" description="Helical" evidence="10">
    <location>
        <begin position="596"/>
        <end position="620"/>
    </location>
</feature>
<evidence type="ECO:0000313" key="12">
    <source>
        <dbReference type="EMBL" id="TPX13681.1"/>
    </source>
</evidence>
<dbReference type="GO" id="GO:0005524">
    <property type="term" value="F:ATP binding"/>
    <property type="evidence" value="ECO:0007669"/>
    <property type="project" value="UniProtKB-KW"/>
</dbReference>
<evidence type="ECO:0000313" key="13">
    <source>
        <dbReference type="Proteomes" id="UP000319257"/>
    </source>
</evidence>
<dbReference type="GO" id="GO:0016887">
    <property type="term" value="F:ATP hydrolysis activity"/>
    <property type="evidence" value="ECO:0007669"/>
    <property type="project" value="InterPro"/>
</dbReference>
<dbReference type="GO" id="GO:0016020">
    <property type="term" value="C:membrane"/>
    <property type="evidence" value="ECO:0007669"/>
    <property type="project" value="UniProtKB-SubCell"/>
</dbReference>
<feature type="domain" description="ABC transporter" evidence="11">
    <location>
        <begin position="156"/>
        <end position="407"/>
    </location>
</feature>
<feature type="transmembrane region" description="Helical" evidence="10">
    <location>
        <begin position="1282"/>
        <end position="1312"/>
    </location>
</feature>
<dbReference type="GO" id="GO:0140359">
    <property type="term" value="F:ABC-type transporter activity"/>
    <property type="evidence" value="ECO:0007669"/>
    <property type="project" value="InterPro"/>
</dbReference>
<feature type="transmembrane region" description="Helical" evidence="10">
    <location>
        <begin position="632"/>
        <end position="653"/>
    </location>
</feature>
<dbReference type="InterPro" id="IPR017871">
    <property type="entry name" value="ABC_transporter-like_CS"/>
</dbReference>
<evidence type="ECO:0000256" key="4">
    <source>
        <dbReference type="ARBA" id="ARBA00022692"/>
    </source>
</evidence>
<keyword evidence="13" id="KW-1185">Reference proteome</keyword>
<comment type="subcellular location">
    <subcellularLocation>
        <location evidence="1">Membrane</location>
        <topology evidence="1">Multi-pass membrane protein</topology>
    </subcellularLocation>
</comment>
<feature type="transmembrane region" description="Helical" evidence="10">
    <location>
        <begin position="1476"/>
        <end position="1497"/>
    </location>
</feature>
<comment type="similarity">
    <text evidence="2">Belongs to the ABC transporter superfamily. ABCG family. PDR (TC 3.A.1.205) subfamily.</text>
</comment>
<feature type="transmembrane region" description="Helical" evidence="10">
    <location>
        <begin position="1211"/>
        <end position="1231"/>
    </location>
</feature>
<gene>
    <name evidence="12" type="ORF">E0L32_005884</name>
</gene>
<dbReference type="InterPro" id="IPR043926">
    <property type="entry name" value="ABCG_dom"/>
</dbReference>
<dbReference type="InterPro" id="IPR029481">
    <property type="entry name" value="ABC_trans_N"/>
</dbReference>
<dbReference type="Pfam" id="PF01061">
    <property type="entry name" value="ABC2_membrane"/>
    <property type="match status" value="2"/>
</dbReference>
<dbReference type="Proteomes" id="UP000319257">
    <property type="component" value="Unassembled WGS sequence"/>
</dbReference>
<dbReference type="CDD" id="cd03233">
    <property type="entry name" value="ABCG_PDR_domain1"/>
    <property type="match status" value="1"/>
</dbReference>
<organism evidence="12 13">
    <name type="scientific">Thyridium curvatum</name>
    <dbReference type="NCBI Taxonomy" id="1093900"/>
    <lineage>
        <taxon>Eukaryota</taxon>
        <taxon>Fungi</taxon>
        <taxon>Dikarya</taxon>
        <taxon>Ascomycota</taxon>
        <taxon>Pezizomycotina</taxon>
        <taxon>Sordariomycetes</taxon>
        <taxon>Sordariomycetidae</taxon>
        <taxon>Thyridiales</taxon>
        <taxon>Thyridiaceae</taxon>
        <taxon>Thyridium</taxon>
    </lineage>
</organism>
<evidence type="ECO:0000256" key="2">
    <source>
        <dbReference type="ARBA" id="ARBA00006012"/>
    </source>
</evidence>
<dbReference type="SMART" id="SM00382">
    <property type="entry name" value="AAA"/>
    <property type="match status" value="2"/>
</dbReference>
<dbReference type="GeneID" id="41973331"/>
<keyword evidence="4 10" id="KW-0812">Transmembrane</keyword>
<dbReference type="CDD" id="cd03232">
    <property type="entry name" value="ABCG_PDR_domain2"/>
    <property type="match status" value="1"/>
</dbReference>
<protein>
    <recommendedName>
        <fullName evidence="11">ABC transporter domain-containing protein</fullName>
    </recommendedName>
</protein>
<evidence type="ECO:0000256" key="10">
    <source>
        <dbReference type="SAM" id="Phobius"/>
    </source>
</evidence>
<feature type="transmembrane region" description="Helical" evidence="10">
    <location>
        <begin position="659"/>
        <end position="681"/>
    </location>
</feature>
<comment type="caution">
    <text evidence="12">The sequence shown here is derived from an EMBL/GenBank/DDBJ whole genome shotgun (WGS) entry which is preliminary data.</text>
</comment>
<name>A0A507B9F3_9PEZI</name>
<proteinExistence type="inferred from homology"/>
<dbReference type="InterPro" id="IPR003593">
    <property type="entry name" value="AAA+_ATPase"/>
</dbReference>
<dbReference type="STRING" id="1093900.A0A507B9F3"/>
<feature type="domain" description="ABC transporter" evidence="11">
    <location>
        <begin position="851"/>
        <end position="1117"/>
    </location>
</feature>
<dbReference type="Pfam" id="PF14510">
    <property type="entry name" value="ABC_trans_N"/>
    <property type="match status" value="1"/>
</dbReference>